<reference evidence="1 2" key="1">
    <citation type="journal article" date="2011" name="Int. J. Syst. Evol. Microbiol.">
        <title>Hymenobacter yonginensis sp. nov., isolated from a mesotrophic artificial lake.</title>
        <authorList>
            <person name="Joung Y."/>
            <person name="Cho S.H."/>
            <person name="Kim H."/>
            <person name="Kim S.B."/>
            <person name="Joh K."/>
        </authorList>
    </citation>
    <scope>NUCLEOTIDE SEQUENCE [LARGE SCALE GENOMIC DNA]</scope>
    <source>
        <strain evidence="1 2">KCTC 22745</strain>
    </source>
</reference>
<keyword evidence="2" id="KW-1185">Reference proteome</keyword>
<name>A0ABY7PTJ9_9BACT</name>
<evidence type="ECO:0000313" key="1">
    <source>
        <dbReference type="EMBL" id="WBO86174.1"/>
    </source>
</evidence>
<evidence type="ECO:0000313" key="2">
    <source>
        <dbReference type="Proteomes" id="UP001211872"/>
    </source>
</evidence>
<evidence type="ECO:0008006" key="3">
    <source>
        <dbReference type="Google" id="ProtNLM"/>
    </source>
</evidence>
<accession>A0ABY7PTJ9</accession>
<dbReference type="Proteomes" id="UP001211872">
    <property type="component" value="Chromosome"/>
</dbReference>
<proteinExistence type="predicted"/>
<sequence>MSLPAAGLSRQHRAWVALYSLQTSFLSRRDVLAQNNVTEADLAAHTPGWLRLQERIALRRR</sequence>
<dbReference type="RefSeq" id="WP_270128756.1">
    <property type="nucleotide sequence ID" value="NZ_CP115396.1"/>
</dbReference>
<gene>
    <name evidence="1" type="ORF">O9Z63_07920</name>
</gene>
<dbReference type="EMBL" id="CP115396">
    <property type="protein sequence ID" value="WBO86174.1"/>
    <property type="molecule type" value="Genomic_DNA"/>
</dbReference>
<protein>
    <recommendedName>
        <fullName evidence="3">DUF1127 domain-containing protein</fullName>
    </recommendedName>
</protein>
<organism evidence="1 2">
    <name type="scientific">Hymenobacter yonginensis</name>
    <dbReference type="NCBI Taxonomy" id="748197"/>
    <lineage>
        <taxon>Bacteria</taxon>
        <taxon>Pseudomonadati</taxon>
        <taxon>Bacteroidota</taxon>
        <taxon>Cytophagia</taxon>
        <taxon>Cytophagales</taxon>
        <taxon>Hymenobacteraceae</taxon>
        <taxon>Hymenobacter</taxon>
    </lineage>
</organism>